<dbReference type="PANTHER" id="PTHR10578">
    <property type="entry name" value="S -2-HYDROXY-ACID OXIDASE-RELATED"/>
    <property type="match status" value="1"/>
</dbReference>
<dbReference type="AlphaFoldDB" id="A0A9J7AS33"/>
<dbReference type="InterPro" id="IPR012133">
    <property type="entry name" value="Alpha-hydoxy_acid_DH_FMN"/>
</dbReference>
<feature type="domain" description="FMN hydroxy acid dehydrogenase" evidence="8">
    <location>
        <begin position="15"/>
        <end position="353"/>
    </location>
</feature>
<feature type="binding site" evidence="7">
    <location>
        <begin position="302"/>
        <end position="303"/>
    </location>
    <ligand>
        <name>FMN</name>
        <dbReference type="ChEBI" id="CHEBI:58210"/>
    </ligand>
</feature>
<keyword evidence="2 7" id="KW-0285">Flavoprotein</keyword>
<dbReference type="InterPro" id="IPR013785">
    <property type="entry name" value="Aldolase_TIM"/>
</dbReference>
<accession>A0A9J7AS33</accession>
<keyword evidence="10" id="KW-1185">Reference proteome</keyword>
<keyword evidence="4" id="KW-0560">Oxidoreductase</keyword>
<reference evidence="9" key="1">
    <citation type="submission" date="2022-08" db="EMBL/GenBank/DDBJ databases">
        <title>Nisaea acidiphila sp. nov., isolated from a marine algal debris and emended description of the genus Nisaea Urios et al. 2008.</title>
        <authorList>
            <person name="Kwon K."/>
        </authorList>
    </citation>
    <scope>NUCLEOTIDE SEQUENCE</scope>
    <source>
        <strain evidence="9">MEBiC11861</strain>
    </source>
</reference>
<dbReference type="InterPro" id="IPR000262">
    <property type="entry name" value="FMN-dep_DH"/>
</dbReference>
<gene>
    <name evidence="9" type="ORF">NUH88_11925</name>
</gene>
<dbReference type="CDD" id="cd02809">
    <property type="entry name" value="alpha_hydroxyacid_oxid_FMN"/>
    <property type="match status" value="1"/>
</dbReference>
<dbReference type="PROSITE" id="PS51349">
    <property type="entry name" value="FMN_HYDROXY_ACID_DH_2"/>
    <property type="match status" value="1"/>
</dbReference>
<dbReference type="GO" id="GO:0005886">
    <property type="term" value="C:plasma membrane"/>
    <property type="evidence" value="ECO:0007669"/>
    <property type="project" value="TreeGrafter"/>
</dbReference>
<dbReference type="SUPFAM" id="SSF51395">
    <property type="entry name" value="FMN-linked oxidoreductases"/>
    <property type="match status" value="1"/>
</dbReference>
<evidence type="ECO:0000313" key="9">
    <source>
        <dbReference type="EMBL" id="UUX48125.1"/>
    </source>
</evidence>
<feature type="binding site" evidence="7">
    <location>
        <position position="172"/>
    </location>
    <ligand>
        <name>FMN</name>
        <dbReference type="ChEBI" id="CHEBI:58210"/>
    </ligand>
</feature>
<evidence type="ECO:0000256" key="4">
    <source>
        <dbReference type="ARBA" id="ARBA00023002"/>
    </source>
</evidence>
<evidence type="ECO:0000256" key="3">
    <source>
        <dbReference type="ARBA" id="ARBA00022643"/>
    </source>
</evidence>
<evidence type="ECO:0000256" key="7">
    <source>
        <dbReference type="PIRSR" id="PIRSR000138-2"/>
    </source>
</evidence>
<dbReference type="PROSITE" id="PS00557">
    <property type="entry name" value="FMN_HYDROXY_ACID_DH_1"/>
    <property type="match status" value="1"/>
</dbReference>
<feature type="binding site" evidence="7">
    <location>
        <position position="251"/>
    </location>
    <ligand>
        <name>glyoxylate</name>
        <dbReference type="ChEBI" id="CHEBI:36655"/>
    </ligand>
</feature>
<feature type="binding site" evidence="7">
    <location>
        <position position="146"/>
    </location>
    <ligand>
        <name>glyoxylate</name>
        <dbReference type="ChEBI" id="CHEBI:36655"/>
    </ligand>
</feature>
<evidence type="ECO:0000256" key="6">
    <source>
        <dbReference type="PIRSR" id="PIRSR000138-1"/>
    </source>
</evidence>
<feature type="binding site" evidence="7">
    <location>
        <position position="224"/>
    </location>
    <ligand>
        <name>FMN</name>
        <dbReference type="ChEBI" id="CHEBI:58210"/>
    </ligand>
</feature>
<dbReference type="Pfam" id="PF01070">
    <property type="entry name" value="FMN_dh"/>
    <property type="match status" value="1"/>
</dbReference>
<sequence>MTIAVTGMNEADNTDPSERFLCLHEFVAAAEERLDNNIWNYLRGATETETTAKRNRQALDSVAFRPRVLNDMREVSVTGRFLGREMELPVLLAPVGSLESFESGGGKTAMRAAAGFGNALMLSNVGTIPIEEVSATADGLLISALYKRGDDAWLDEQVRRAKDAGCFAVSLTVDSAYYSRRERDIAARFVKPWRAGAGADWQAALNWKDVERFKERYDLPLILKGIATAEDAAMAVERGVDVVYVSNHGGRQLDHGRGALDVLPEVVDAVAGRAEIVVDGSIQRGTDLVKAIALGANAVGMGRLFCCALAAGGEAGVVRMLSLLRDEVRTAVALLGVNSLSEVGPRHVHAAAPVREASVFSAFPLLYPETTQF</sequence>
<proteinExistence type="inferred from homology"/>
<feature type="binding site" evidence="7">
    <location>
        <position position="246"/>
    </location>
    <ligand>
        <name>FMN</name>
        <dbReference type="ChEBI" id="CHEBI:58210"/>
    </ligand>
</feature>
<feature type="binding site" evidence="7">
    <location>
        <position position="41"/>
    </location>
    <ligand>
        <name>glyoxylate</name>
        <dbReference type="ChEBI" id="CHEBI:36655"/>
    </ligand>
</feature>
<dbReference type="InterPro" id="IPR008259">
    <property type="entry name" value="FMN_hydac_DH_AS"/>
</dbReference>
<feature type="binding site" evidence="7">
    <location>
        <position position="123"/>
    </location>
    <ligand>
        <name>FMN</name>
        <dbReference type="ChEBI" id="CHEBI:58210"/>
    </ligand>
</feature>
<dbReference type="PANTHER" id="PTHR10578:SF107">
    <property type="entry name" value="2-HYDROXYACID OXIDASE 1"/>
    <property type="match status" value="1"/>
</dbReference>
<protein>
    <submittedName>
        <fullName evidence="9">Alpha-hydroxy-acid oxidizing protein</fullName>
    </submittedName>
</protein>
<name>A0A9J7AS33_9PROT</name>
<comment type="similarity">
    <text evidence="5">Belongs to the FMN-dependent alpha-hydroxy acid dehydrogenase family.</text>
</comment>
<dbReference type="PIRSF" id="PIRSF000138">
    <property type="entry name" value="Al-hdrx_acd_dh"/>
    <property type="match status" value="1"/>
</dbReference>
<dbReference type="Gene3D" id="3.20.20.70">
    <property type="entry name" value="Aldolase class I"/>
    <property type="match status" value="1"/>
</dbReference>
<evidence type="ECO:0000313" key="10">
    <source>
        <dbReference type="Proteomes" id="UP001060336"/>
    </source>
</evidence>
<keyword evidence="3 7" id="KW-0288">FMN</keyword>
<feature type="binding site" evidence="7">
    <location>
        <position position="181"/>
    </location>
    <ligand>
        <name>glyoxylate</name>
        <dbReference type="ChEBI" id="CHEBI:36655"/>
    </ligand>
</feature>
<dbReference type="GO" id="GO:0004459">
    <property type="term" value="F:L-lactate dehydrogenase (NAD+) activity"/>
    <property type="evidence" value="ECO:0007669"/>
    <property type="project" value="TreeGrafter"/>
</dbReference>
<dbReference type="GO" id="GO:0009060">
    <property type="term" value="P:aerobic respiration"/>
    <property type="evidence" value="ECO:0007669"/>
    <property type="project" value="TreeGrafter"/>
</dbReference>
<dbReference type="KEGG" id="naci:NUH88_11925"/>
<evidence type="ECO:0000256" key="5">
    <source>
        <dbReference type="ARBA" id="ARBA00024042"/>
    </source>
</evidence>
<comment type="cofactor">
    <cofactor evidence="1">
        <name>FMN</name>
        <dbReference type="ChEBI" id="CHEBI:58210"/>
    </cofactor>
</comment>
<dbReference type="EMBL" id="CP102480">
    <property type="protein sequence ID" value="UUX48125.1"/>
    <property type="molecule type" value="Genomic_DNA"/>
</dbReference>
<evidence type="ECO:0000259" key="8">
    <source>
        <dbReference type="PROSITE" id="PS51349"/>
    </source>
</evidence>
<dbReference type="InterPro" id="IPR037396">
    <property type="entry name" value="FMN_HAD"/>
</dbReference>
<evidence type="ECO:0000256" key="2">
    <source>
        <dbReference type="ARBA" id="ARBA00022630"/>
    </source>
</evidence>
<feature type="binding site" evidence="7">
    <location>
        <begin position="94"/>
        <end position="96"/>
    </location>
    <ligand>
        <name>FMN</name>
        <dbReference type="ChEBI" id="CHEBI:58210"/>
    </ligand>
</feature>
<evidence type="ECO:0000256" key="1">
    <source>
        <dbReference type="ARBA" id="ARBA00001917"/>
    </source>
</evidence>
<feature type="binding site" evidence="7">
    <location>
        <position position="248"/>
    </location>
    <ligand>
        <name>glyoxylate</name>
        <dbReference type="ChEBI" id="CHEBI:36655"/>
    </ligand>
</feature>
<dbReference type="RefSeq" id="WP_257766633.1">
    <property type="nucleotide sequence ID" value="NZ_CP102480.1"/>
</dbReference>
<dbReference type="Proteomes" id="UP001060336">
    <property type="component" value="Chromosome"/>
</dbReference>
<dbReference type="GO" id="GO:0010181">
    <property type="term" value="F:FMN binding"/>
    <property type="evidence" value="ECO:0007669"/>
    <property type="project" value="InterPro"/>
</dbReference>
<organism evidence="9 10">
    <name type="scientific">Nisaea acidiphila</name>
    <dbReference type="NCBI Taxonomy" id="1862145"/>
    <lineage>
        <taxon>Bacteria</taxon>
        <taxon>Pseudomonadati</taxon>
        <taxon>Pseudomonadota</taxon>
        <taxon>Alphaproteobacteria</taxon>
        <taxon>Rhodospirillales</taxon>
        <taxon>Thalassobaculaceae</taxon>
        <taxon>Nisaea</taxon>
    </lineage>
</organism>
<feature type="active site" description="Proton acceptor" evidence="6">
    <location>
        <position position="248"/>
    </location>
</feature>